<reference evidence="1 2" key="1">
    <citation type="submission" date="2018-11" db="EMBL/GenBank/DDBJ databases">
        <authorList>
            <consortium name="Pathogen Informatics"/>
        </authorList>
    </citation>
    <scope>NUCLEOTIDE SEQUENCE [LARGE SCALE GENOMIC DNA]</scope>
</reference>
<evidence type="ECO:0000313" key="1">
    <source>
        <dbReference type="EMBL" id="VDO79235.1"/>
    </source>
</evidence>
<dbReference type="AlphaFoldDB" id="A0A183FNL7"/>
<gene>
    <name evidence="1" type="ORF">HPBE_LOCUS9104</name>
</gene>
<organism evidence="2 3">
    <name type="scientific">Heligmosomoides polygyrus</name>
    <name type="common">Parasitic roundworm</name>
    <dbReference type="NCBI Taxonomy" id="6339"/>
    <lineage>
        <taxon>Eukaryota</taxon>
        <taxon>Metazoa</taxon>
        <taxon>Ecdysozoa</taxon>
        <taxon>Nematoda</taxon>
        <taxon>Chromadorea</taxon>
        <taxon>Rhabditida</taxon>
        <taxon>Rhabditina</taxon>
        <taxon>Rhabditomorpha</taxon>
        <taxon>Strongyloidea</taxon>
        <taxon>Heligmosomidae</taxon>
        <taxon>Heligmosomoides</taxon>
    </lineage>
</organism>
<keyword evidence="2" id="KW-1185">Reference proteome</keyword>
<dbReference type="EMBL" id="UZAH01026346">
    <property type="protein sequence ID" value="VDO79235.1"/>
    <property type="molecule type" value="Genomic_DNA"/>
</dbReference>
<dbReference type="Proteomes" id="UP000050761">
    <property type="component" value="Unassembled WGS sequence"/>
</dbReference>
<accession>A0A3P8C397</accession>
<dbReference type="WBParaSite" id="HPBE_0000910301-mRNA-1">
    <property type="protein sequence ID" value="HPBE_0000910301-mRNA-1"/>
    <property type="gene ID" value="HPBE_0000910301"/>
</dbReference>
<evidence type="ECO:0000313" key="3">
    <source>
        <dbReference type="WBParaSite" id="HPBE_0000910301-mRNA-1"/>
    </source>
</evidence>
<evidence type="ECO:0000313" key="2">
    <source>
        <dbReference type="Proteomes" id="UP000050761"/>
    </source>
</evidence>
<proteinExistence type="predicted"/>
<accession>A0A183FNL7</accession>
<reference evidence="3" key="2">
    <citation type="submission" date="2019-09" db="UniProtKB">
        <authorList>
            <consortium name="WormBaseParasite"/>
        </authorList>
    </citation>
    <scope>IDENTIFICATION</scope>
</reference>
<protein>
    <submittedName>
        <fullName evidence="3">DUF3293 domain-containing protein</fullName>
    </submittedName>
</protein>
<name>A0A183FNL7_HELPZ</name>
<sequence length="190" mass="20869">MHNPARRVGDVTRARLHCWRACVRISIPIHVLTTTWCGGGPDVSRRCRSFVDGRTGGVVGDARPVCRPTMFVASLNPPQRFTNGNCGRRIADGDAAELTDEATLTCGRDERRGWRFVWTPNSEPNSRVHRMIFETTSAPFSPEDTREERRAWALVSGANTTLGGFCPRLLYGTGNAQPGVLAVSCGLKEV</sequence>